<dbReference type="EMBL" id="CM042883">
    <property type="protein sequence ID" value="KAI4377848.1"/>
    <property type="molecule type" value="Genomic_DNA"/>
</dbReference>
<reference evidence="2" key="1">
    <citation type="journal article" date="2023" name="Front. Plant Sci.">
        <title>Chromosomal-level genome assembly of Melastoma candidum provides insights into trichome evolution.</title>
        <authorList>
            <person name="Zhong Y."/>
            <person name="Wu W."/>
            <person name="Sun C."/>
            <person name="Zou P."/>
            <person name="Liu Y."/>
            <person name="Dai S."/>
            <person name="Zhou R."/>
        </authorList>
    </citation>
    <scope>NUCLEOTIDE SEQUENCE [LARGE SCALE GENOMIC DNA]</scope>
</reference>
<organism evidence="1 2">
    <name type="scientific">Melastoma candidum</name>
    <dbReference type="NCBI Taxonomy" id="119954"/>
    <lineage>
        <taxon>Eukaryota</taxon>
        <taxon>Viridiplantae</taxon>
        <taxon>Streptophyta</taxon>
        <taxon>Embryophyta</taxon>
        <taxon>Tracheophyta</taxon>
        <taxon>Spermatophyta</taxon>
        <taxon>Magnoliopsida</taxon>
        <taxon>eudicotyledons</taxon>
        <taxon>Gunneridae</taxon>
        <taxon>Pentapetalae</taxon>
        <taxon>rosids</taxon>
        <taxon>malvids</taxon>
        <taxon>Myrtales</taxon>
        <taxon>Melastomataceae</taxon>
        <taxon>Melastomatoideae</taxon>
        <taxon>Melastomateae</taxon>
        <taxon>Melastoma</taxon>
    </lineage>
</organism>
<keyword evidence="2" id="KW-1185">Reference proteome</keyword>
<proteinExistence type="predicted"/>
<gene>
    <name evidence="1" type="ORF">MLD38_015417</name>
</gene>
<name>A0ACB9RFX5_9MYRT</name>
<dbReference type="Proteomes" id="UP001057402">
    <property type="component" value="Chromosome 4"/>
</dbReference>
<evidence type="ECO:0000313" key="2">
    <source>
        <dbReference type="Proteomes" id="UP001057402"/>
    </source>
</evidence>
<comment type="caution">
    <text evidence="1">The sequence shown here is derived from an EMBL/GenBank/DDBJ whole genome shotgun (WGS) entry which is preliminary data.</text>
</comment>
<sequence>MDRLRPRRRQSFSGFVNGESAGHAGKPTIKWDEIQSWFRKRKEEGPGIVPSSGSPKNDVVMPGASNNANDDLNTPEGQTDDFTQLYFEVKSSKNGAWFLNDGDINVHVRFVGFGSEEDEWVNLKTSVRERSIPLENSDCKKVKPGDHVLCFQERRDLARYYDACIVEIQRRERFA</sequence>
<evidence type="ECO:0000313" key="1">
    <source>
        <dbReference type="EMBL" id="KAI4377848.1"/>
    </source>
</evidence>
<protein>
    <submittedName>
        <fullName evidence="1">Uncharacterized protein</fullName>
    </submittedName>
</protein>
<accession>A0ACB9RFX5</accession>